<dbReference type="Pfam" id="PF03800">
    <property type="entry name" value="Nuf2"/>
    <property type="match status" value="1"/>
</dbReference>
<dbReference type="WBParaSite" id="BPAG_0001056201-mRNA-1">
    <property type="protein sequence ID" value="BPAG_0001056201-mRNA-1"/>
    <property type="gene ID" value="BPAG_0001056201"/>
</dbReference>
<name>A0A158PRK8_BRUPA</name>
<dbReference type="AlphaFoldDB" id="A0A158PRK8"/>
<dbReference type="Proteomes" id="UP000278627">
    <property type="component" value="Unassembled WGS sequence"/>
</dbReference>
<keyword evidence="14" id="KW-0137">Centromere</keyword>
<evidence type="ECO:0000256" key="3">
    <source>
        <dbReference type="ARBA" id="ARBA00005498"/>
    </source>
</evidence>
<keyword evidence="13" id="KW-0131">Cell cycle</keyword>
<keyword evidence="4" id="KW-0158">Chromosome</keyword>
<dbReference type="GO" id="GO:0045893">
    <property type="term" value="P:positive regulation of DNA-templated transcription"/>
    <property type="evidence" value="ECO:0007669"/>
    <property type="project" value="TreeGrafter"/>
</dbReference>
<accession>A0A158PRK8</accession>
<dbReference type="SMART" id="SM00572">
    <property type="entry name" value="DZF"/>
    <property type="match status" value="1"/>
</dbReference>
<keyword evidence="18" id="KW-1185">Reference proteome</keyword>
<protein>
    <submittedName>
        <fullName evidence="19">DZF domain-containing protein</fullName>
    </submittedName>
</protein>
<evidence type="ECO:0000256" key="14">
    <source>
        <dbReference type="ARBA" id="ARBA00023328"/>
    </source>
</evidence>
<comment type="subcellular location">
    <subcellularLocation>
        <location evidence="2">Chromosome</location>
        <location evidence="2">Centromere</location>
    </subcellularLocation>
    <subcellularLocation>
        <location evidence="1">Nucleus</location>
    </subcellularLocation>
</comment>
<dbReference type="InterPro" id="IPR006561">
    <property type="entry name" value="DZF_dom"/>
</dbReference>
<dbReference type="SUPFAM" id="SSF81301">
    <property type="entry name" value="Nucleotidyltransferase"/>
    <property type="match status" value="1"/>
</dbReference>
<feature type="coiled-coil region" evidence="15">
    <location>
        <begin position="585"/>
        <end position="640"/>
    </location>
</feature>
<dbReference type="InterPro" id="IPR043519">
    <property type="entry name" value="NT_sf"/>
</dbReference>
<evidence type="ECO:0000313" key="19">
    <source>
        <dbReference type="WBParaSite" id="BPAG_0001056201-mRNA-1"/>
    </source>
</evidence>
<keyword evidence="5" id="KW-0132">Cell division</keyword>
<keyword evidence="7" id="KW-0805">Transcription regulation</keyword>
<dbReference type="InterPro" id="IPR049401">
    <property type="entry name" value="DZF_dom_N"/>
</dbReference>
<dbReference type="PANTHER" id="PTHR46447">
    <property type="entry name" value="INTERLEUKIN ENHANCER-BINDING FACTOR"/>
    <property type="match status" value="1"/>
</dbReference>
<feature type="coiled-coil region" evidence="15">
    <location>
        <begin position="701"/>
        <end position="802"/>
    </location>
</feature>
<dbReference type="PROSITE" id="PS50152">
    <property type="entry name" value="25A_SYNTH_3"/>
    <property type="match status" value="1"/>
</dbReference>
<evidence type="ECO:0000256" key="8">
    <source>
        <dbReference type="ARBA" id="ARBA00023054"/>
    </source>
</evidence>
<dbReference type="PROSITE" id="PS51703">
    <property type="entry name" value="DZF"/>
    <property type="match status" value="1"/>
</dbReference>
<dbReference type="InterPro" id="IPR038275">
    <property type="entry name" value="Nuf2_N_sf"/>
</dbReference>
<comment type="similarity">
    <text evidence="3">Belongs to the NUF2 family.</text>
</comment>
<dbReference type="InterPro" id="IPR049402">
    <property type="entry name" value="DZF_dom_C"/>
</dbReference>
<evidence type="ECO:0000256" key="11">
    <source>
        <dbReference type="ARBA" id="ARBA00023163"/>
    </source>
</evidence>
<dbReference type="Gene3D" id="3.30.460.10">
    <property type="entry name" value="Beta Polymerase, domain 2"/>
    <property type="match status" value="1"/>
</dbReference>
<dbReference type="Gene3D" id="1.10.1410.40">
    <property type="match status" value="1"/>
</dbReference>
<evidence type="ECO:0000256" key="10">
    <source>
        <dbReference type="ARBA" id="ARBA00023159"/>
    </source>
</evidence>
<evidence type="ECO:0000256" key="9">
    <source>
        <dbReference type="ARBA" id="ARBA00023125"/>
    </source>
</evidence>
<dbReference type="GO" id="GO:0071013">
    <property type="term" value="C:catalytic step 2 spliceosome"/>
    <property type="evidence" value="ECO:0007669"/>
    <property type="project" value="TreeGrafter"/>
</dbReference>
<keyword evidence="10" id="KW-0010">Activator</keyword>
<gene>
    <name evidence="17" type="ORF">BPAG_LOCUS10524</name>
</gene>
<dbReference type="Gene3D" id="1.10.418.60">
    <property type="entry name" value="Ncd80 complex, Nuf2 subunit"/>
    <property type="match status" value="1"/>
</dbReference>
<dbReference type="PANTHER" id="PTHR46447:SF1">
    <property type="entry name" value="INTERLEUKIN ENHANCER-BINDING FACTOR 2"/>
    <property type="match status" value="1"/>
</dbReference>
<keyword evidence="8 15" id="KW-0175">Coiled coil</keyword>
<dbReference type="GO" id="GO:0003677">
    <property type="term" value="F:DNA binding"/>
    <property type="evidence" value="ECO:0007669"/>
    <property type="project" value="UniProtKB-KW"/>
</dbReference>
<dbReference type="GO" id="GO:0031262">
    <property type="term" value="C:Ndc80 complex"/>
    <property type="evidence" value="ECO:0007669"/>
    <property type="project" value="InterPro"/>
</dbReference>
<evidence type="ECO:0000313" key="18">
    <source>
        <dbReference type="Proteomes" id="UP000278627"/>
    </source>
</evidence>
<keyword evidence="9" id="KW-0238">DNA-binding</keyword>
<dbReference type="GO" id="GO:0003725">
    <property type="term" value="F:double-stranded RNA binding"/>
    <property type="evidence" value="ECO:0007669"/>
    <property type="project" value="TreeGrafter"/>
</dbReference>
<evidence type="ECO:0000313" key="17">
    <source>
        <dbReference type="EMBL" id="VDN91710.1"/>
    </source>
</evidence>
<feature type="domain" description="DZF" evidence="16">
    <location>
        <begin position="35"/>
        <end position="376"/>
    </location>
</feature>
<evidence type="ECO:0000256" key="13">
    <source>
        <dbReference type="ARBA" id="ARBA00023306"/>
    </source>
</evidence>
<sequence length="870" mass="98936">MRFRGWGRRGPTPLFPPLYGPPPGATPSGPVFACRPMSFDLALCEASFPRIKEMDDTDLAQAITKRHQEITPTPVEQTAVLGLISKIKAAIEKISAAPDLLPSVTVEEFREVGSFRKGTMLAGHNVADIVVVLRSLPTVEAVSALGQKIVEELKANDKEVYGCISRDFGCELAGPNAIVRLLITTVPSNAKLLEPDLHLKESIMISHMAALRHARWFEENASNPTIKILIRIMKDIRNRFDQLKDLSVWNIELISHYAVVNTASQQPLSANQAFRRFFQLLAAGLLLPTSPALSDPCEQARRIHQSLTYEQMDQLCSSSQTLLRIICHGGYKHVLGLETSKSGLVTDMTFWGDVIVTPLEAAYIDKVMEPMYEDEISGEKSDEVRADIMDTQIGIMAQRRMSSLASSFELMTPRALDVNAITETLNRIFPSLQLIPSDIQKPTSELMCVVYQYITQYIMDIPDAVYTTPPFAFSNAMDMDLFTQAYPKLVIFQALSAIVEDISSNQIQFSYLDLVAPEPGPTRILLSTLINFIEFTANAITKAHDIFNSVDSRKSDLESKKLSVIDLNNEVQHLRSDATTRKHLENEFREKMEILERNIKETYVQTETIQMEMKGICETNIEKENKLMEAQNEVKRLTFQNDVVDRDIVNSPDRLNAELTELTNRKKWEYKEKQKERIMIGRSIEHFMEILNKLRERQKDGAIIEETLAAAEEQRNEAKEAYMNIEEKLTRERNKLLAMEKEFEKEESLHEKSLKDIKEHLATLNEQVKDIRRRMQDFDKENVEVQREIAKVKNEIAALTRTTNADTRNLATRLNEALNKYLDAEKLYKEDFRKVDSLNNYLVTMLNASDDDSTFNTSHSSSVLSERNIS</sequence>
<organism evidence="19">
    <name type="scientific">Brugia pahangi</name>
    <name type="common">Filarial nematode worm</name>
    <dbReference type="NCBI Taxonomy" id="6280"/>
    <lineage>
        <taxon>Eukaryota</taxon>
        <taxon>Metazoa</taxon>
        <taxon>Ecdysozoa</taxon>
        <taxon>Nematoda</taxon>
        <taxon>Chromadorea</taxon>
        <taxon>Rhabditida</taxon>
        <taxon>Spirurina</taxon>
        <taxon>Spiruromorpha</taxon>
        <taxon>Filarioidea</taxon>
        <taxon>Onchocercidae</taxon>
        <taxon>Brugia</taxon>
    </lineage>
</organism>
<evidence type="ECO:0000256" key="4">
    <source>
        <dbReference type="ARBA" id="ARBA00022454"/>
    </source>
</evidence>
<dbReference type="Pfam" id="PF07528">
    <property type="entry name" value="DZF_N"/>
    <property type="match status" value="1"/>
</dbReference>
<dbReference type="EMBL" id="UZAD01013190">
    <property type="protein sequence ID" value="VDN91710.1"/>
    <property type="molecule type" value="Genomic_DNA"/>
</dbReference>
<dbReference type="Pfam" id="PF20965">
    <property type="entry name" value="DZF_C"/>
    <property type="match status" value="1"/>
</dbReference>
<dbReference type="InterPro" id="IPR005549">
    <property type="entry name" value="Kinetochore_Nuf2_N"/>
</dbReference>
<reference evidence="19" key="1">
    <citation type="submission" date="2016-04" db="UniProtKB">
        <authorList>
            <consortium name="WormBaseParasite"/>
        </authorList>
    </citation>
    <scope>IDENTIFICATION</scope>
</reference>
<keyword evidence="11" id="KW-0804">Transcription</keyword>
<reference evidence="17 18" key="2">
    <citation type="submission" date="2018-11" db="EMBL/GenBank/DDBJ databases">
        <authorList>
            <consortium name="Pathogen Informatics"/>
        </authorList>
    </citation>
    <scope>NUCLEOTIDE SEQUENCE [LARGE SCALE GENOMIC DNA]</scope>
</reference>
<evidence type="ECO:0000256" key="5">
    <source>
        <dbReference type="ARBA" id="ARBA00022618"/>
    </source>
</evidence>
<dbReference type="FunFam" id="3.30.460.10:FF:000058">
    <property type="entry name" value="Interleukin enhancer-binding factor 2"/>
    <property type="match status" value="1"/>
</dbReference>
<evidence type="ECO:0000256" key="7">
    <source>
        <dbReference type="ARBA" id="ARBA00023015"/>
    </source>
</evidence>
<evidence type="ECO:0000256" key="15">
    <source>
        <dbReference type="SAM" id="Coils"/>
    </source>
</evidence>
<evidence type="ECO:0000256" key="12">
    <source>
        <dbReference type="ARBA" id="ARBA00023242"/>
    </source>
</evidence>
<dbReference type="STRING" id="6280.A0A158PRK8"/>
<evidence type="ECO:0000256" key="6">
    <source>
        <dbReference type="ARBA" id="ARBA00022776"/>
    </source>
</evidence>
<evidence type="ECO:0000259" key="16">
    <source>
        <dbReference type="PROSITE" id="PS51703"/>
    </source>
</evidence>
<keyword evidence="6" id="KW-0498">Mitosis</keyword>
<evidence type="ECO:0000256" key="1">
    <source>
        <dbReference type="ARBA" id="ARBA00004123"/>
    </source>
</evidence>
<evidence type="ECO:0000256" key="2">
    <source>
        <dbReference type="ARBA" id="ARBA00004584"/>
    </source>
</evidence>
<dbReference type="InterPro" id="IPR052134">
    <property type="entry name" value="ILF2"/>
</dbReference>
<keyword evidence="12" id="KW-0539">Nucleus</keyword>
<proteinExistence type="inferred from homology"/>
<dbReference type="GO" id="GO:0051301">
    <property type="term" value="P:cell division"/>
    <property type="evidence" value="ECO:0007669"/>
    <property type="project" value="UniProtKB-KW"/>
</dbReference>